<organism evidence="1 2">
    <name type="scientific">Antarcticirhabdus aurantiaca</name>
    <dbReference type="NCBI Taxonomy" id="2606717"/>
    <lineage>
        <taxon>Bacteria</taxon>
        <taxon>Pseudomonadati</taxon>
        <taxon>Pseudomonadota</taxon>
        <taxon>Alphaproteobacteria</taxon>
        <taxon>Hyphomicrobiales</taxon>
        <taxon>Aurantimonadaceae</taxon>
        <taxon>Antarcticirhabdus</taxon>
    </lineage>
</organism>
<reference evidence="1" key="1">
    <citation type="submission" date="2022-11" db="EMBL/GenBank/DDBJ databases">
        <title>beta-Carotene-producing bacterium, Jeongeuplla avenae sp. nov., alleviates the salt stress of Arabidopsis seedlings.</title>
        <authorList>
            <person name="Jiang L."/>
            <person name="Lee J."/>
        </authorList>
    </citation>
    <scope>NUCLEOTIDE SEQUENCE</scope>
    <source>
        <strain evidence="1">DY_R2A_6</strain>
    </source>
</reference>
<sequence length="333" mass="35162">MASSPRAPKAAGVPAPSLDAGQSPMVRAAWGYFVEDMSQAEIAERLGVSRASVHNYLRQARDEGLVRISLDPAVLARSQTASSLAERFGLEAVYLVPDVSSVPLESVARAAAMWLDDLVAPDATLGVAWGETVHRVAELLPRRAYPAMTVVQLVGSMALPFRFTAESCTSLIAERFGAACATLHAPAVLSSTDLVSALSREPLIAGHLARFQGLDAALFAVGLATAESHIVQSGVASRAELDFYRGRGAAAVIAGRFIDADGRPISGPLDGRIIGIELERLRRVPARVAVCAGTERVPALHAALRGGFATHLVTDAASAFQLLDLSRRDEPVR</sequence>
<name>A0ACD4NH48_9HYPH</name>
<evidence type="ECO:0000313" key="1">
    <source>
        <dbReference type="EMBL" id="WAJ26125.1"/>
    </source>
</evidence>
<dbReference type="Proteomes" id="UP001163223">
    <property type="component" value="Chromosome"/>
</dbReference>
<keyword evidence="2" id="KW-1185">Reference proteome</keyword>
<proteinExistence type="predicted"/>
<protein>
    <submittedName>
        <fullName evidence="1">Sugar-binding transcriptional regulator</fullName>
    </submittedName>
</protein>
<accession>A0ACD4NH48</accession>
<dbReference type="EMBL" id="CP113520">
    <property type="protein sequence ID" value="WAJ26125.1"/>
    <property type="molecule type" value="Genomic_DNA"/>
</dbReference>
<gene>
    <name evidence="1" type="ORF">OXU80_14505</name>
</gene>
<evidence type="ECO:0000313" key="2">
    <source>
        <dbReference type="Proteomes" id="UP001163223"/>
    </source>
</evidence>